<dbReference type="KEGG" id="pfla:Pflav_087810"/>
<dbReference type="AlphaFoldDB" id="A0A6F8Y8T7"/>
<evidence type="ECO:0000313" key="2">
    <source>
        <dbReference type="Proteomes" id="UP000502508"/>
    </source>
</evidence>
<dbReference type="SUPFAM" id="SSF51182">
    <property type="entry name" value="RmlC-like cupins"/>
    <property type="match status" value="1"/>
</dbReference>
<dbReference type="InterPro" id="IPR011051">
    <property type="entry name" value="RmlC_Cupin_sf"/>
</dbReference>
<keyword evidence="2" id="KW-1185">Reference proteome</keyword>
<proteinExistence type="predicted"/>
<sequence length="109" mass="11787">MVKSEEQTRPVRLDGWRDASLTRIAELPVGVSVVLYEVQPGGCMRLSGQEDHEALMVLAGSGWVEADDGDRQPVGSGHRVSVRPDDSVTIGTERGLALLSIFGGWMLPE</sequence>
<dbReference type="EMBL" id="AP022870">
    <property type="protein sequence ID" value="BCB82371.1"/>
    <property type="molecule type" value="Genomic_DNA"/>
</dbReference>
<dbReference type="InterPro" id="IPR014710">
    <property type="entry name" value="RmlC-like_jellyroll"/>
</dbReference>
<name>A0A6F8Y8T7_9ACTN</name>
<organism evidence="1 2">
    <name type="scientific">Phytohabitans flavus</name>
    <dbReference type="NCBI Taxonomy" id="1076124"/>
    <lineage>
        <taxon>Bacteria</taxon>
        <taxon>Bacillati</taxon>
        <taxon>Actinomycetota</taxon>
        <taxon>Actinomycetes</taxon>
        <taxon>Micromonosporales</taxon>
        <taxon>Micromonosporaceae</taxon>
    </lineage>
</organism>
<reference evidence="1 2" key="2">
    <citation type="submission" date="2020-03" db="EMBL/GenBank/DDBJ databases">
        <authorList>
            <person name="Ichikawa N."/>
            <person name="Kimura A."/>
            <person name="Kitahashi Y."/>
            <person name="Uohara A."/>
        </authorList>
    </citation>
    <scope>NUCLEOTIDE SEQUENCE [LARGE SCALE GENOMIC DNA]</scope>
    <source>
        <strain evidence="1 2">NBRC 107702</strain>
    </source>
</reference>
<evidence type="ECO:0008006" key="3">
    <source>
        <dbReference type="Google" id="ProtNLM"/>
    </source>
</evidence>
<dbReference type="Gene3D" id="2.60.120.10">
    <property type="entry name" value="Jelly Rolls"/>
    <property type="match status" value="1"/>
</dbReference>
<protein>
    <recommendedName>
        <fullName evidence="3">Cupin 2 conserved barrel domain-containing protein</fullName>
    </recommendedName>
</protein>
<evidence type="ECO:0000313" key="1">
    <source>
        <dbReference type="EMBL" id="BCB82371.1"/>
    </source>
</evidence>
<reference evidence="1 2" key="1">
    <citation type="submission" date="2020-03" db="EMBL/GenBank/DDBJ databases">
        <title>Whole genome shotgun sequence of Phytohabitans flavus NBRC 107702.</title>
        <authorList>
            <person name="Komaki H."/>
            <person name="Tamura T."/>
        </authorList>
    </citation>
    <scope>NUCLEOTIDE SEQUENCE [LARGE SCALE GENOMIC DNA]</scope>
    <source>
        <strain evidence="1 2">NBRC 107702</strain>
    </source>
</reference>
<dbReference type="Proteomes" id="UP000502508">
    <property type="component" value="Chromosome"/>
</dbReference>
<gene>
    <name evidence="1" type="ORF">Pflav_087810</name>
</gene>
<accession>A0A6F8Y8T7</accession>